<dbReference type="eggNOG" id="KOG1595">
    <property type="taxonomic scope" value="Eukaryota"/>
</dbReference>
<dbReference type="InParanoid" id="B9SQM5"/>
<keyword evidence="3" id="KW-0862">Zinc</keyword>
<dbReference type="SMART" id="SM00248">
    <property type="entry name" value="ANK"/>
    <property type="match status" value="2"/>
</dbReference>
<dbReference type="PROSITE" id="PS50088">
    <property type="entry name" value="ANK_REPEAT"/>
    <property type="match status" value="1"/>
</dbReference>
<keyword evidence="1" id="KW-0479">Metal-binding</keyword>
<gene>
    <name evidence="5" type="ORF">RCOM_0838110</name>
</gene>
<evidence type="ECO:0000256" key="4">
    <source>
        <dbReference type="PROSITE-ProRule" id="PRU00023"/>
    </source>
</evidence>
<keyword evidence="6" id="KW-1185">Reference proteome</keyword>
<dbReference type="Gene3D" id="1.25.40.20">
    <property type="entry name" value="Ankyrin repeat-containing domain"/>
    <property type="match status" value="1"/>
</dbReference>
<dbReference type="PANTHER" id="PTHR14493:SF86">
    <property type="entry name" value="ZINC FINGER CCCH DOMAIN-CONTAINING PROTEIN 47"/>
    <property type="match status" value="1"/>
</dbReference>
<keyword evidence="4" id="KW-0040">ANK repeat</keyword>
<name>B9SQM5_RICCO</name>
<reference evidence="6" key="1">
    <citation type="journal article" date="2010" name="Nat. Biotechnol.">
        <title>Draft genome sequence of the oilseed species Ricinus communis.</title>
        <authorList>
            <person name="Chan A.P."/>
            <person name="Crabtree J."/>
            <person name="Zhao Q."/>
            <person name="Lorenzi H."/>
            <person name="Orvis J."/>
            <person name="Puiu D."/>
            <person name="Melake-Berhan A."/>
            <person name="Jones K.M."/>
            <person name="Redman J."/>
            <person name="Chen G."/>
            <person name="Cahoon E.B."/>
            <person name="Gedil M."/>
            <person name="Stanke M."/>
            <person name="Haas B.J."/>
            <person name="Wortman J.R."/>
            <person name="Fraser-Liggett C.M."/>
            <person name="Ravel J."/>
            <person name="Rabinowicz P.D."/>
        </authorList>
    </citation>
    <scope>NUCLEOTIDE SEQUENCE [LARGE SCALE GENOMIC DNA]</scope>
    <source>
        <strain evidence="6">cv. Hale</strain>
    </source>
</reference>
<evidence type="ECO:0000256" key="3">
    <source>
        <dbReference type="ARBA" id="ARBA00022833"/>
    </source>
</evidence>
<sequence>MCSGSKSKLLPSNLTMEGKSQGQKDSILCKGSALLELSASDDFVGFKTEVEVKGLDVDEASCWYGRRIGSKKMGFEERTPLMIAAMFGSCNVLKYIIETGKVDVNRVCGSDKVTALHCAVAGGSNSLVEIVKLLLDASADYDHVDANGNKPGDLFAPYMKTSCSSRKKLVESLLKAG</sequence>
<dbReference type="EMBL" id="EQ974089">
    <property type="protein sequence ID" value="EEF34052.1"/>
    <property type="molecule type" value="Genomic_DNA"/>
</dbReference>
<proteinExistence type="predicted"/>
<keyword evidence="2" id="KW-0863">Zinc-finger</keyword>
<dbReference type="PROSITE" id="PS50297">
    <property type="entry name" value="ANK_REP_REGION"/>
    <property type="match status" value="1"/>
</dbReference>
<dbReference type="InterPro" id="IPR045234">
    <property type="entry name" value="Unkempt-like"/>
</dbReference>
<accession>B9SQM5</accession>
<evidence type="ECO:0000313" key="5">
    <source>
        <dbReference type="EMBL" id="EEF34052.1"/>
    </source>
</evidence>
<dbReference type="InterPro" id="IPR036770">
    <property type="entry name" value="Ankyrin_rpt-contain_sf"/>
</dbReference>
<dbReference type="Pfam" id="PF12796">
    <property type="entry name" value="Ank_2"/>
    <property type="match status" value="1"/>
</dbReference>
<feature type="repeat" description="ANK" evidence="4">
    <location>
        <begin position="111"/>
        <end position="146"/>
    </location>
</feature>
<evidence type="ECO:0000256" key="1">
    <source>
        <dbReference type="ARBA" id="ARBA00022723"/>
    </source>
</evidence>
<dbReference type="InterPro" id="IPR002110">
    <property type="entry name" value="Ankyrin_rpt"/>
</dbReference>
<dbReference type="SUPFAM" id="SSF48403">
    <property type="entry name" value="Ankyrin repeat"/>
    <property type="match status" value="1"/>
</dbReference>
<dbReference type="Proteomes" id="UP000008311">
    <property type="component" value="Unassembled WGS sequence"/>
</dbReference>
<evidence type="ECO:0000313" key="6">
    <source>
        <dbReference type="Proteomes" id="UP000008311"/>
    </source>
</evidence>
<protein>
    <submittedName>
        <fullName evidence="5">Uncharacterized protein</fullName>
    </submittedName>
</protein>
<organism evidence="5 6">
    <name type="scientific">Ricinus communis</name>
    <name type="common">Castor bean</name>
    <dbReference type="NCBI Taxonomy" id="3988"/>
    <lineage>
        <taxon>Eukaryota</taxon>
        <taxon>Viridiplantae</taxon>
        <taxon>Streptophyta</taxon>
        <taxon>Embryophyta</taxon>
        <taxon>Tracheophyta</taxon>
        <taxon>Spermatophyta</taxon>
        <taxon>Magnoliopsida</taxon>
        <taxon>eudicotyledons</taxon>
        <taxon>Gunneridae</taxon>
        <taxon>Pentapetalae</taxon>
        <taxon>rosids</taxon>
        <taxon>fabids</taxon>
        <taxon>Malpighiales</taxon>
        <taxon>Euphorbiaceae</taxon>
        <taxon>Acalyphoideae</taxon>
        <taxon>Acalypheae</taxon>
        <taxon>Ricinus</taxon>
    </lineage>
</organism>
<dbReference type="GO" id="GO:0008270">
    <property type="term" value="F:zinc ion binding"/>
    <property type="evidence" value="ECO:0007669"/>
    <property type="project" value="UniProtKB-KW"/>
</dbReference>
<dbReference type="PANTHER" id="PTHR14493">
    <property type="entry name" value="UNKEMPT FAMILY MEMBER"/>
    <property type="match status" value="1"/>
</dbReference>
<evidence type="ECO:0000256" key="2">
    <source>
        <dbReference type="ARBA" id="ARBA00022771"/>
    </source>
</evidence>
<dbReference type="AlphaFoldDB" id="B9SQM5"/>
<dbReference type="STRING" id="3988.B9SQM5"/>